<dbReference type="Pfam" id="PF00535">
    <property type="entry name" value="Glycos_transf_2"/>
    <property type="match status" value="1"/>
</dbReference>
<keyword evidence="3" id="KW-1185">Reference proteome</keyword>
<dbReference type="SUPFAM" id="SSF53448">
    <property type="entry name" value="Nucleotide-diphospho-sugar transferases"/>
    <property type="match status" value="1"/>
</dbReference>
<accession>A0ABQ4PNK2</accession>
<reference evidence="2" key="1">
    <citation type="submission" date="2021-05" db="EMBL/GenBank/DDBJ databases">
        <title>Molecular characterization for Shewanella algae harboring chromosomal blaOXA-55-like strains isolated from clinical and environment sample.</title>
        <authorList>
            <person name="Ohama Y."/>
            <person name="Aoki K."/>
            <person name="Harada S."/>
            <person name="Moriya K."/>
            <person name="Ishii Y."/>
            <person name="Tateda K."/>
        </authorList>
    </citation>
    <scope>NUCLEOTIDE SEQUENCE</scope>
    <source>
        <strain evidence="2">JCM 11563</strain>
    </source>
</reference>
<protein>
    <recommendedName>
        <fullName evidence="1">Glycosyltransferase 2-like domain-containing protein</fullName>
    </recommendedName>
</protein>
<name>A0ABQ4PNK2_9GAMM</name>
<dbReference type="Gene3D" id="3.90.550.10">
    <property type="entry name" value="Spore Coat Polysaccharide Biosynthesis Protein SpsA, Chain A"/>
    <property type="match status" value="1"/>
</dbReference>
<dbReference type="EMBL" id="BPEY01000076">
    <property type="protein sequence ID" value="GIU49898.1"/>
    <property type="molecule type" value="Genomic_DNA"/>
</dbReference>
<feature type="domain" description="Glycosyltransferase 2-like" evidence="1">
    <location>
        <begin position="7"/>
        <end position="128"/>
    </location>
</feature>
<dbReference type="CDD" id="cd00761">
    <property type="entry name" value="Glyco_tranf_GTA_type"/>
    <property type="match status" value="1"/>
</dbReference>
<dbReference type="Proteomes" id="UP000887104">
    <property type="component" value="Unassembled WGS sequence"/>
</dbReference>
<evidence type="ECO:0000313" key="2">
    <source>
        <dbReference type="EMBL" id="GIU49898.1"/>
    </source>
</evidence>
<gene>
    <name evidence="2" type="ORF">TUM4438_34500</name>
</gene>
<sequence length="274" mass="30716">MKSKTLTVLIATYNERIKLLHRVFVEAHPYIRYIVVHQVDDAQNYDDVAEQMCQGRNDIDYVQSKTTGVTKSRNIALSLVCSDYAVFMDDDVRLADNFYDTIIASFQSSPESSVLTFQAADIEEGDLLKNYLTKQKTHNRISILKVGTIEVAFDVKAVKSSGATFPEYLGAGTPLPACDEPVFLARVMSKGHVLTYVPEVIVFHPKLSSGKEFTTANSLICRGVAFKDIFGSVVSIPMIVLFYLKNRSKFKLTNQSAFLALFKGYFKSQFNETL</sequence>
<dbReference type="InterPro" id="IPR029044">
    <property type="entry name" value="Nucleotide-diphossugar_trans"/>
</dbReference>
<comment type="caution">
    <text evidence="2">The sequence shown here is derived from an EMBL/GenBank/DDBJ whole genome shotgun (WGS) entry which is preliminary data.</text>
</comment>
<organism evidence="2 3">
    <name type="scientific">Shewanella sairae</name>
    <dbReference type="NCBI Taxonomy" id="190310"/>
    <lineage>
        <taxon>Bacteria</taxon>
        <taxon>Pseudomonadati</taxon>
        <taxon>Pseudomonadota</taxon>
        <taxon>Gammaproteobacteria</taxon>
        <taxon>Alteromonadales</taxon>
        <taxon>Shewanellaceae</taxon>
        <taxon>Shewanella</taxon>
    </lineage>
</organism>
<dbReference type="RefSeq" id="WP_220782418.1">
    <property type="nucleotide sequence ID" value="NZ_BPEY01000076.1"/>
</dbReference>
<evidence type="ECO:0000259" key="1">
    <source>
        <dbReference type="Pfam" id="PF00535"/>
    </source>
</evidence>
<dbReference type="InterPro" id="IPR001173">
    <property type="entry name" value="Glyco_trans_2-like"/>
</dbReference>
<proteinExistence type="predicted"/>
<evidence type="ECO:0000313" key="3">
    <source>
        <dbReference type="Proteomes" id="UP000887104"/>
    </source>
</evidence>